<sequence>MKKFFYLFLVLPTVLFSQKNQEKHDYFVQFNTPQFAKKVNIDELFNHKAFKSFNRESSDFKLNDFISFIDKTKPVVIHGNFTDSIAYYQITFPLKDAKGLKNFIQKRIDNNNLDTSDSIPSTIQTHSKYAVYSPKNEDYSLAWNNNNFIIYGLVESNYTPVYDYGLAADSTAVAYDEEYYEEGVEDAPIEVVEIEEATDDAPPAIEEVVLEKRLADDTAVKVYGDVQEDEEQEYEEAPVAVEAYDNSYYNKWLEESRREQEQARREKQEKQEEQIALLFENEFQFPTSNKINAKADISSWVDYQSVYGKMSSINYLFRTFSPNANATSYENTVKGMNVDFYFENDKARVEQTVEYSPSLAKVMQKIIARKPNKNIYNYFPKETPLAYMTYHSSTEEVLKSYPEITEQILANLPFDKQDTEIITDLVSTIVDEEATATLFDGDISMFLHSMEPYEYKYTGYSYDEDYNQVKEEKTITKTRPVFTMIMTSTHPTMGDKLLNLGVRKNVLVKENNYYVIKEFTEVGKIALLKDGDVFVITNGLNYLNNGAKSNFSKQVKKDLGKNYMYGNFDVQRFMKSLLLSEDFGRETEKMLKVSNQFKNIEFKSSNKINDNKMKVEMEMNSNFSDKNIILQTLDLVDYLN</sequence>
<evidence type="ECO:0000256" key="1">
    <source>
        <dbReference type="SAM" id="Coils"/>
    </source>
</evidence>
<reference evidence="2 3" key="1">
    <citation type="submission" date="2020-02" db="EMBL/GenBank/DDBJ databases">
        <authorList>
            <person name="Chen W.-M."/>
        </authorList>
    </citation>
    <scope>NUCLEOTIDE SEQUENCE [LARGE SCALE GENOMIC DNA]</scope>
    <source>
        <strain evidence="2 3">TWA-26</strain>
    </source>
</reference>
<proteinExistence type="predicted"/>
<accession>A0ABX0IDA4</accession>
<name>A0ABX0IDA4_9FLAO</name>
<feature type="coiled-coil region" evidence="1">
    <location>
        <begin position="249"/>
        <end position="276"/>
    </location>
</feature>
<keyword evidence="3" id="KW-1185">Reference proteome</keyword>
<protein>
    <submittedName>
        <fullName evidence="2">DUF4836 family protein</fullName>
    </submittedName>
</protein>
<keyword evidence="1" id="KW-0175">Coiled coil</keyword>
<gene>
    <name evidence="2" type="ORF">G4L40_01490</name>
</gene>
<organism evidence="2 3">
    <name type="scientific">Flavobacterium celericrescens</name>
    <dbReference type="NCBI Taxonomy" id="2709780"/>
    <lineage>
        <taxon>Bacteria</taxon>
        <taxon>Pseudomonadati</taxon>
        <taxon>Bacteroidota</taxon>
        <taxon>Flavobacteriia</taxon>
        <taxon>Flavobacteriales</taxon>
        <taxon>Flavobacteriaceae</taxon>
        <taxon>Flavobacterium</taxon>
    </lineage>
</organism>
<dbReference type="RefSeq" id="WP_166235308.1">
    <property type="nucleotide sequence ID" value="NZ_JAAJBV010000001.1"/>
</dbReference>
<dbReference type="EMBL" id="JAAJBV010000001">
    <property type="protein sequence ID" value="NHM03370.1"/>
    <property type="molecule type" value="Genomic_DNA"/>
</dbReference>
<dbReference type="Proteomes" id="UP000761423">
    <property type="component" value="Unassembled WGS sequence"/>
</dbReference>
<evidence type="ECO:0000313" key="3">
    <source>
        <dbReference type="Proteomes" id="UP000761423"/>
    </source>
</evidence>
<comment type="caution">
    <text evidence="2">The sequence shown here is derived from an EMBL/GenBank/DDBJ whole genome shotgun (WGS) entry which is preliminary data.</text>
</comment>
<evidence type="ECO:0000313" key="2">
    <source>
        <dbReference type="EMBL" id="NHM03370.1"/>
    </source>
</evidence>